<feature type="transmembrane region" description="Helical" evidence="1">
    <location>
        <begin position="356"/>
        <end position="374"/>
    </location>
</feature>
<dbReference type="NCBIfam" id="NF047417">
    <property type="entry name" value="teichoic_AuxA"/>
    <property type="match status" value="1"/>
</dbReference>
<dbReference type="OrthoDB" id="2387447at2"/>
<feature type="transmembrane region" description="Helical" evidence="1">
    <location>
        <begin position="66"/>
        <end position="90"/>
    </location>
</feature>
<keyword evidence="1" id="KW-1133">Transmembrane helix</keyword>
<feature type="transmembrane region" description="Helical" evidence="1">
    <location>
        <begin position="102"/>
        <end position="123"/>
    </location>
</feature>
<dbReference type="RefSeq" id="WP_092983566.1">
    <property type="nucleotide sequence ID" value="NZ_FNFY01000001.1"/>
</dbReference>
<keyword evidence="1" id="KW-0812">Transmembrane</keyword>
<protein>
    <submittedName>
        <fullName evidence="2">Uncharacterized protein</fullName>
    </submittedName>
</protein>
<dbReference type="STRING" id="576118.SAMN05216216_10114"/>
<feature type="transmembrane region" description="Helical" evidence="1">
    <location>
        <begin position="193"/>
        <end position="217"/>
    </location>
</feature>
<evidence type="ECO:0000313" key="2">
    <source>
        <dbReference type="EMBL" id="SDK19082.1"/>
    </source>
</evidence>
<feature type="transmembrane region" description="Helical" evidence="1">
    <location>
        <begin position="380"/>
        <end position="401"/>
    </location>
</feature>
<sequence>MFKKLRSQSEVHISLLLGLFFVVLGIFILFNTGRIRGTSDTSPVDEESIETVLDLINAFFLEVTNMLSIIIGGFPIIAGILLILFGVFMFKVGQTVRDTTKYDGFLSFFFLGLSLLLFVVTTVLMMQVYGWWAILFFIAFMVHLLYNIYNEYLNPKHRKEHYMIIMFFYGIAYFFTQNAVYSNIDESLNPTDVLSINMFFGLIWLLALLSLWVGVFLSKSKNLLKKPKARSAEEMSRSSKRGINKLNPNQYLGFSEEMYQFRNRLLKKAKDFIEIDIPSWLKVNYLELLLGFLVLVFILVEFNNRQGVFTEGYFRISQMNYIYEWINLFLTLTLAVLYMVFTVMNTWRNIHYNRQMIVIAALWLKLTVSLYITIFKDVELSLFILPFNIVLVILTTPLLLFSIFKEFNGGTTIDRDKKAQDGSTDR</sequence>
<feature type="transmembrane region" description="Helical" evidence="1">
    <location>
        <begin position="129"/>
        <end position="149"/>
    </location>
</feature>
<dbReference type="EMBL" id="FNFY01000001">
    <property type="protein sequence ID" value="SDK19082.1"/>
    <property type="molecule type" value="Genomic_DNA"/>
</dbReference>
<evidence type="ECO:0000313" key="3">
    <source>
        <dbReference type="Proteomes" id="UP000199008"/>
    </source>
</evidence>
<name>A0A1G8ZVD6_9BACL</name>
<feature type="transmembrane region" description="Helical" evidence="1">
    <location>
        <begin position="285"/>
        <end position="302"/>
    </location>
</feature>
<accession>A0A1G8ZVD6</accession>
<keyword evidence="1" id="KW-0472">Membrane</keyword>
<dbReference type="AlphaFoldDB" id="A0A1G8ZVD6"/>
<organism evidence="2 3">
    <name type="scientific">Lacicoccus qingdaonensis</name>
    <dbReference type="NCBI Taxonomy" id="576118"/>
    <lineage>
        <taxon>Bacteria</taxon>
        <taxon>Bacillati</taxon>
        <taxon>Bacillota</taxon>
        <taxon>Bacilli</taxon>
        <taxon>Bacillales</taxon>
        <taxon>Salinicoccaceae</taxon>
        <taxon>Lacicoccus</taxon>
    </lineage>
</organism>
<feature type="transmembrane region" description="Helical" evidence="1">
    <location>
        <begin position="12"/>
        <end position="30"/>
    </location>
</feature>
<keyword evidence="3" id="KW-1185">Reference proteome</keyword>
<reference evidence="3" key="1">
    <citation type="submission" date="2016-10" db="EMBL/GenBank/DDBJ databases">
        <authorList>
            <person name="Varghese N."/>
            <person name="Submissions S."/>
        </authorList>
    </citation>
    <scope>NUCLEOTIDE SEQUENCE [LARGE SCALE GENOMIC DNA]</scope>
    <source>
        <strain evidence="3">CGMCC 1.8895</strain>
    </source>
</reference>
<dbReference type="Proteomes" id="UP000199008">
    <property type="component" value="Unassembled WGS sequence"/>
</dbReference>
<feature type="transmembrane region" description="Helical" evidence="1">
    <location>
        <begin position="322"/>
        <end position="344"/>
    </location>
</feature>
<gene>
    <name evidence="2" type="ORF">SAMN05216216_10114</name>
</gene>
<feature type="transmembrane region" description="Helical" evidence="1">
    <location>
        <begin position="161"/>
        <end position="181"/>
    </location>
</feature>
<proteinExistence type="predicted"/>
<evidence type="ECO:0000256" key="1">
    <source>
        <dbReference type="SAM" id="Phobius"/>
    </source>
</evidence>